<feature type="domain" description="HTH cro/C1-type" evidence="1">
    <location>
        <begin position="5"/>
        <end position="59"/>
    </location>
</feature>
<evidence type="ECO:0000313" key="2">
    <source>
        <dbReference type="EMBL" id="QKS70686.1"/>
    </source>
</evidence>
<dbReference type="SMART" id="SM00530">
    <property type="entry name" value="HTH_XRE"/>
    <property type="match status" value="1"/>
</dbReference>
<reference evidence="3" key="1">
    <citation type="submission" date="2019-07" db="EMBL/GenBank/DDBJ databases">
        <title>Bacillus alkalisoli sp. nov. isolated from saline soil.</title>
        <authorList>
            <person name="Sun J.-Q."/>
            <person name="Xu L."/>
        </authorList>
    </citation>
    <scope>NUCLEOTIDE SEQUENCE [LARGE SCALE GENOMIC DNA]</scope>
    <source>
        <strain evidence="3">M4U3P1</strain>
    </source>
</reference>
<keyword evidence="3" id="KW-1185">Reference proteome</keyword>
<dbReference type="Proteomes" id="UP000318138">
    <property type="component" value="Chromosome"/>
</dbReference>
<organism evidence="2 3">
    <name type="scientific">Paenalkalicoccus suaedae</name>
    <dbReference type="NCBI Taxonomy" id="2592382"/>
    <lineage>
        <taxon>Bacteria</taxon>
        <taxon>Bacillati</taxon>
        <taxon>Bacillota</taxon>
        <taxon>Bacilli</taxon>
        <taxon>Bacillales</taxon>
        <taxon>Bacillaceae</taxon>
        <taxon>Paenalkalicoccus</taxon>
    </lineage>
</organism>
<dbReference type="SUPFAM" id="SSF47413">
    <property type="entry name" value="lambda repressor-like DNA-binding domains"/>
    <property type="match status" value="1"/>
</dbReference>
<dbReference type="PROSITE" id="PS50943">
    <property type="entry name" value="HTH_CROC1"/>
    <property type="match status" value="1"/>
</dbReference>
<dbReference type="Gene3D" id="1.10.260.40">
    <property type="entry name" value="lambda repressor-like DNA-binding domains"/>
    <property type="match status" value="1"/>
</dbReference>
<proteinExistence type="predicted"/>
<dbReference type="InterPro" id="IPR010982">
    <property type="entry name" value="Lambda_DNA-bd_dom_sf"/>
</dbReference>
<name>A0A859FEM8_9BACI</name>
<dbReference type="KEGG" id="psua:FLK61_28515"/>
<protein>
    <submittedName>
        <fullName evidence="2">Helix-turn-helix domain-containing protein</fullName>
    </submittedName>
</protein>
<dbReference type="EMBL" id="CP041372">
    <property type="protein sequence ID" value="QKS70686.1"/>
    <property type="molecule type" value="Genomic_DNA"/>
</dbReference>
<dbReference type="Pfam" id="PF01381">
    <property type="entry name" value="HTH_3"/>
    <property type="match status" value="1"/>
</dbReference>
<evidence type="ECO:0000313" key="3">
    <source>
        <dbReference type="Proteomes" id="UP000318138"/>
    </source>
</evidence>
<dbReference type="InterPro" id="IPR013656">
    <property type="entry name" value="PAS_4"/>
</dbReference>
<dbReference type="AlphaFoldDB" id="A0A859FEM8"/>
<dbReference type="RefSeq" id="WP_176008722.1">
    <property type="nucleotide sequence ID" value="NZ_CP041372.2"/>
</dbReference>
<dbReference type="CDD" id="cd00093">
    <property type="entry name" value="HTH_XRE"/>
    <property type="match status" value="1"/>
</dbReference>
<gene>
    <name evidence="2" type="ORF">FLK61_28515</name>
</gene>
<evidence type="ECO:0000259" key="1">
    <source>
        <dbReference type="PROSITE" id="PS50943"/>
    </source>
</evidence>
<dbReference type="GO" id="GO:0003677">
    <property type="term" value="F:DNA binding"/>
    <property type="evidence" value="ECO:0007669"/>
    <property type="project" value="InterPro"/>
</dbReference>
<dbReference type="InterPro" id="IPR001387">
    <property type="entry name" value="Cro/C1-type_HTH"/>
</dbReference>
<sequence length="174" mass="19959">MRSWLINLRKNMKLTQSDVAEKVFLDRGYYAQIEHGVRDPSIETAIKIAEVFQVEPTLFFNEKLYNPFYHVTSKLPIIFAICDLDLRYTWISNPSKDFSFHNVIGKTDFEITHNSGVEALVALKKRTLQTEQISSELITFPLSKGDTTYLIYAKPIYDGDILSGVATTSVEFHE</sequence>
<accession>A0A859FEM8</accession>
<dbReference type="Pfam" id="PF08448">
    <property type="entry name" value="PAS_4"/>
    <property type="match status" value="1"/>
</dbReference>